<keyword evidence="4" id="KW-1185">Reference proteome</keyword>
<evidence type="ECO:0000256" key="2">
    <source>
        <dbReference type="SAM" id="Phobius"/>
    </source>
</evidence>
<dbReference type="EMBL" id="BIFH01000013">
    <property type="protein sequence ID" value="GCD92732.1"/>
    <property type="molecule type" value="Genomic_DNA"/>
</dbReference>
<proteinExistence type="predicted"/>
<keyword evidence="2" id="KW-1133">Transmembrane helix</keyword>
<accession>A0A401YDT4</accession>
<dbReference type="RefSeq" id="WP_126635068.1">
    <property type="nucleotide sequence ID" value="NZ_BIFH01000013.1"/>
</dbReference>
<dbReference type="AlphaFoldDB" id="A0A401YDT4"/>
<reference evidence="3 4" key="1">
    <citation type="submission" date="2018-12" db="EMBL/GenBank/DDBJ databases">
        <title>Draft genome sequence of Embleya hyalina NBRC 13850T.</title>
        <authorList>
            <person name="Komaki H."/>
            <person name="Hosoyama A."/>
            <person name="Kimura A."/>
            <person name="Ichikawa N."/>
            <person name="Tamura T."/>
        </authorList>
    </citation>
    <scope>NUCLEOTIDE SEQUENCE [LARGE SCALE GENOMIC DNA]</scope>
    <source>
        <strain evidence="3 4">NBRC 13850</strain>
    </source>
</reference>
<evidence type="ECO:0000256" key="1">
    <source>
        <dbReference type="SAM" id="MobiDB-lite"/>
    </source>
</evidence>
<dbReference type="PROSITE" id="PS51257">
    <property type="entry name" value="PROKAR_LIPOPROTEIN"/>
    <property type="match status" value="1"/>
</dbReference>
<keyword evidence="2" id="KW-0812">Transmembrane</keyword>
<evidence type="ECO:0000313" key="4">
    <source>
        <dbReference type="Proteomes" id="UP000286931"/>
    </source>
</evidence>
<organism evidence="3 4">
    <name type="scientific">Embleya hyalina</name>
    <dbReference type="NCBI Taxonomy" id="516124"/>
    <lineage>
        <taxon>Bacteria</taxon>
        <taxon>Bacillati</taxon>
        <taxon>Actinomycetota</taxon>
        <taxon>Actinomycetes</taxon>
        <taxon>Kitasatosporales</taxon>
        <taxon>Streptomycetaceae</taxon>
        <taxon>Embleya</taxon>
    </lineage>
</organism>
<dbReference type="OrthoDB" id="4350473at2"/>
<evidence type="ECO:0000313" key="3">
    <source>
        <dbReference type="EMBL" id="GCD92732.1"/>
    </source>
</evidence>
<protein>
    <submittedName>
        <fullName evidence="3">Uncharacterized protein</fullName>
    </submittedName>
</protein>
<sequence>MAESNARPPATTRTILVVAAGLIAVACVGIALWFLFADDGEEKHTVGEPIRSVSDTPVGASGTAPAGSPAATPAVSPAETAILPGTTPPGAEPTGTRTPAVPAGGRVDTRTISFAEARGLPKVFAVAESAAQDADVLAGVFAGSPNKRPAEPTPATDFARNVVVTATVDAGCLDPEGARLFATGNRLRLDVRLPDRSPPPECLAPYVRLARFEVPRASLPQRPVLDGRSPATPNTNSRP</sequence>
<comment type="caution">
    <text evidence="3">The sequence shown here is derived from an EMBL/GenBank/DDBJ whole genome shotgun (WGS) entry which is preliminary data.</text>
</comment>
<feature type="transmembrane region" description="Helical" evidence="2">
    <location>
        <begin position="15"/>
        <end position="36"/>
    </location>
</feature>
<feature type="compositionally biased region" description="Low complexity" evidence="1">
    <location>
        <begin position="56"/>
        <end position="85"/>
    </location>
</feature>
<feature type="region of interest" description="Disordered" evidence="1">
    <location>
        <begin position="218"/>
        <end position="239"/>
    </location>
</feature>
<dbReference type="Proteomes" id="UP000286931">
    <property type="component" value="Unassembled WGS sequence"/>
</dbReference>
<feature type="region of interest" description="Disordered" evidence="1">
    <location>
        <begin position="49"/>
        <end position="105"/>
    </location>
</feature>
<name>A0A401YDT4_9ACTN</name>
<keyword evidence="2" id="KW-0472">Membrane</keyword>
<gene>
    <name evidence="3" type="ORF">EHYA_00373</name>
</gene>